<keyword evidence="3" id="KW-1185">Reference proteome</keyword>
<dbReference type="PANTHER" id="PTHR18034">
    <property type="entry name" value="CELL CYCLE CONTROL PROTEIN CWF22-RELATED"/>
    <property type="match status" value="1"/>
</dbReference>
<evidence type="ECO:0000313" key="2">
    <source>
        <dbReference type="EMBL" id="KAF3521141.1"/>
    </source>
</evidence>
<name>A0ABQ7B4L0_BRACR</name>
<dbReference type="SUPFAM" id="SSF48371">
    <property type="entry name" value="ARM repeat"/>
    <property type="match status" value="1"/>
</dbReference>
<dbReference type="InterPro" id="IPR050781">
    <property type="entry name" value="CWC22_splicing_factor"/>
</dbReference>
<feature type="region of interest" description="Disordered" evidence="1">
    <location>
        <begin position="312"/>
        <end position="336"/>
    </location>
</feature>
<reference evidence="2 3" key="1">
    <citation type="journal article" date="2020" name="BMC Genomics">
        <title>Intraspecific diversification of the crop wild relative Brassica cretica Lam. using demographic model selection.</title>
        <authorList>
            <person name="Kioukis A."/>
            <person name="Michalopoulou V.A."/>
            <person name="Briers L."/>
            <person name="Pirintsos S."/>
            <person name="Studholme D.J."/>
            <person name="Pavlidis P."/>
            <person name="Sarris P.F."/>
        </authorList>
    </citation>
    <scope>NUCLEOTIDE SEQUENCE [LARGE SCALE GENOMIC DNA]</scope>
    <source>
        <strain evidence="3">cv. PFS-1207/04</strain>
    </source>
</reference>
<dbReference type="Proteomes" id="UP000266723">
    <property type="component" value="Unassembled WGS sequence"/>
</dbReference>
<evidence type="ECO:0000256" key="1">
    <source>
        <dbReference type="SAM" id="MobiDB-lite"/>
    </source>
</evidence>
<dbReference type="InterPro" id="IPR016024">
    <property type="entry name" value="ARM-type_fold"/>
</dbReference>
<dbReference type="PANTHER" id="PTHR18034:SF3">
    <property type="entry name" value="PRE-MRNA-SPLICING FACTOR CWC22 HOMOLOG"/>
    <property type="match status" value="1"/>
</dbReference>
<dbReference type="EMBL" id="QGKV02001556">
    <property type="protein sequence ID" value="KAF3521141.1"/>
    <property type="molecule type" value="Genomic_DNA"/>
</dbReference>
<evidence type="ECO:0000313" key="3">
    <source>
        <dbReference type="Proteomes" id="UP000266723"/>
    </source>
</evidence>
<protein>
    <submittedName>
        <fullName evidence="2">Uncharacterized protein</fullName>
    </submittedName>
</protein>
<dbReference type="Gene3D" id="1.25.40.180">
    <property type="match status" value="1"/>
</dbReference>
<proteinExistence type="predicted"/>
<accession>A0ABQ7B4L0</accession>
<gene>
    <name evidence="2" type="ORF">DY000_02062409</name>
</gene>
<feature type="compositionally biased region" description="Basic and acidic residues" evidence="1">
    <location>
        <begin position="316"/>
        <end position="330"/>
    </location>
</feature>
<organism evidence="2 3">
    <name type="scientific">Brassica cretica</name>
    <name type="common">Mustard</name>
    <dbReference type="NCBI Taxonomy" id="69181"/>
    <lineage>
        <taxon>Eukaryota</taxon>
        <taxon>Viridiplantae</taxon>
        <taxon>Streptophyta</taxon>
        <taxon>Embryophyta</taxon>
        <taxon>Tracheophyta</taxon>
        <taxon>Spermatophyta</taxon>
        <taxon>Magnoliopsida</taxon>
        <taxon>eudicotyledons</taxon>
        <taxon>Gunneridae</taxon>
        <taxon>Pentapetalae</taxon>
        <taxon>rosids</taxon>
        <taxon>malvids</taxon>
        <taxon>Brassicales</taxon>
        <taxon>Brassicaceae</taxon>
        <taxon>Brassiceae</taxon>
        <taxon>Brassica</taxon>
    </lineage>
</organism>
<sequence length="336" mass="38773">MVRRNSIGKYRWNSDDFAVNRNVVGISSEYTDELPTTTTVTFFIGMSSKSRRNFPTNHISSEFRRKWPTEFRRVIFFGFGRKFVSIPSQMSDDLGVRRNLRRNSMCFLVVVSVINAKFPEVAELLLKRIVSLMTSQVAEEIIALEIVSVLLETPTDDSVKVAVGFVTECGAMLQEKDCMGSLLLGKQNFRSCGRKVFAQYISLNDEIVLWMFSNLILTSFLEKEEMKMALILGMKMALMLNRMWIDSVNILELKNLHWRKVKALVDWEIEPSSHGVSVAGNMYWVLTGETKRETGSLVYPDRPLHHLLRLRNSRKKEHEDAEQNRTRDYSHVNPYA</sequence>
<comment type="caution">
    <text evidence="2">The sequence shown here is derived from an EMBL/GenBank/DDBJ whole genome shotgun (WGS) entry which is preliminary data.</text>
</comment>